<dbReference type="CDD" id="cd20557">
    <property type="entry name" value="CYCLIN_ScPCL1-like"/>
    <property type="match status" value="1"/>
</dbReference>
<dbReference type="PANTHER" id="PTHR15615:SF108">
    <property type="entry name" value="PROTEIN CNPPD1"/>
    <property type="match status" value="1"/>
</dbReference>
<feature type="compositionally biased region" description="Polar residues" evidence="1">
    <location>
        <begin position="246"/>
        <end position="263"/>
    </location>
</feature>
<protein>
    <recommendedName>
        <fullName evidence="2">Cyclin N-terminal domain-containing protein</fullName>
    </recommendedName>
</protein>
<dbReference type="GO" id="GO:0005634">
    <property type="term" value="C:nucleus"/>
    <property type="evidence" value="ECO:0007669"/>
    <property type="project" value="TreeGrafter"/>
</dbReference>
<feature type="domain" description="Cyclin N-terminal" evidence="2">
    <location>
        <begin position="83"/>
        <end position="182"/>
    </location>
</feature>
<dbReference type="Proteomes" id="UP000541558">
    <property type="component" value="Unassembled WGS sequence"/>
</dbReference>
<dbReference type="InterPro" id="IPR013922">
    <property type="entry name" value="Cyclin_PHO80-like"/>
</dbReference>
<dbReference type="GO" id="GO:0000307">
    <property type="term" value="C:cyclin-dependent protein kinase holoenzyme complex"/>
    <property type="evidence" value="ECO:0007669"/>
    <property type="project" value="TreeGrafter"/>
</dbReference>
<gene>
    <name evidence="3" type="ORF">D9611_004005</name>
</gene>
<keyword evidence="4" id="KW-1185">Reference proteome</keyword>
<name>A0A8H5EYG5_9AGAR</name>
<dbReference type="GO" id="GO:0016538">
    <property type="term" value="F:cyclin-dependent protein serine/threonine kinase regulator activity"/>
    <property type="evidence" value="ECO:0007669"/>
    <property type="project" value="TreeGrafter"/>
</dbReference>
<proteinExistence type="predicted"/>
<organism evidence="3 4">
    <name type="scientific">Ephemerocybe angulata</name>
    <dbReference type="NCBI Taxonomy" id="980116"/>
    <lineage>
        <taxon>Eukaryota</taxon>
        <taxon>Fungi</taxon>
        <taxon>Dikarya</taxon>
        <taxon>Basidiomycota</taxon>
        <taxon>Agaricomycotina</taxon>
        <taxon>Agaricomycetes</taxon>
        <taxon>Agaricomycetidae</taxon>
        <taxon>Agaricales</taxon>
        <taxon>Agaricineae</taxon>
        <taxon>Psathyrellaceae</taxon>
        <taxon>Ephemerocybe</taxon>
    </lineage>
</organism>
<comment type="caution">
    <text evidence="3">The sequence shown here is derived from an EMBL/GenBank/DDBJ whole genome shotgun (WGS) entry which is preliminary data.</text>
</comment>
<dbReference type="OrthoDB" id="244495at2759"/>
<sequence>MQTAHHISSSTTQTIERKQAHPSNIPPVTNAPRRMAQQVPTSAPQAPTTRQDPFYGHESIARLCARFITHLFACPEYPPATTHSQAKLPHFIAYALHRTKLHPSVTFASLVLLQRLKARFPTARGSSGHRLFISAFMIASKVICDDTYSNKSWGIVAQGMFSLREVNQMEREMCNYLDWELTVDNPILSNFEAAVRQDFAQDHRQYPNYPLTMVSKRAARAAASTAATPVPEPSGTTTAVPGFGQHRQSPSTTRPDSSQNSSSKHWKAPHSDPNTPSPSHSNTTSPASSASPQTPLNLETDSARIHGVDASPPFTFVSDAPSVHPLKGQMFAFALPSKY</sequence>
<reference evidence="3 4" key="1">
    <citation type="journal article" date="2020" name="ISME J.">
        <title>Uncovering the hidden diversity of litter-decomposition mechanisms in mushroom-forming fungi.</title>
        <authorList>
            <person name="Floudas D."/>
            <person name="Bentzer J."/>
            <person name="Ahren D."/>
            <person name="Johansson T."/>
            <person name="Persson P."/>
            <person name="Tunlid A."/>
        </authorList>
    </citation>
    <scope>NUCLEOTIDE SEQUENCE [LARGE SCALE GENOMIC DNA]</scope>
    <source>
        <strain evidence="3 4">CBS 175.51</strain>
    </source>
</reference>
<evidence type="ECO:0000259" key="2">
    <source>
        <dbReference type="Pfam" id="PF00134"/>
    </source>
</evidence>
<dbReference type="Pfam" id="PF00134">
    <property type="entry name" value="Cyclin_N"/>
    <property type="match status" value="1"/>
</dbReference>
<feature type="compositionally biased region" description="Polar residues" evidence="1">
    <location>
        <begin position="38"/>
        <end position="51"/>
    </location>
</feature>
<dbReference type="EMBL" id="JAACJK010000219">
    <property type="protein sequence ID" value="KAF5317024.1"/>
    <property type="molecule type" value="Genomic_DNA"/>
</dbReference>
<feature type="region of interest" description="Disordered" evidence="1">
    <location>
        <begin position="223"/>
        <end position="307"/>
    </location>
</feature>
<accession>A0A8H5EYG5</accession>
<evidence type="ECO:0000313" key="4">
    <source>
        <dbReference type="Proteomes" id="UP000541558"/>
    </source>
</evidence>
<feature type="compositionally biased region" description="Low complexity" evidence="1">
    <location>
        <begin position="271"/>
        <end position="295"/>
    </location>
</feature>
<feature type="region of interest" description="Disordered" evidence="1">
    <location>
        <begin position="1"/>
        <end position="52"/>
    </location>
</feature>
<evidence type="ECO:0000313" key="3">
    <source>
        <dbReference type="EMBL" id="KAF5317024.1"/>
    </source>
</evidence>
<dbReference type="AlphaFoldDB" id="A0A8H5EYG5"/>
<dbReference type="InterPro" id="IPR006671">
    <property type="entry name" value="Cyclin_N"/>
</dbReference>
<dbReference type="SUPFAM" id="SSF47954">
    <property type="entry name" value="Cyclin-like"/>
    <property type="match status" value="1"/>
</dbReference>
<dbReference type="GO" id="GO:0019901">
    <property type="term" value="F:protein kinase binding"/>
    <property type="evidence" value="ECO:0007669"/>
    <property type="project" value="InterPro"/>
</dbReference>
<evidence type="ECO:0000256" key="1">
    <source>
        <dbReference type="SAM" id="MobiDB-lite"/>
    </source>
</evidence>
<feature type="compositionally biased region" description="Polar residues" evidence="1">
    <location>
        <begin position="1"/>
        <end position="14"/>
    </location>
</feature>
<dbReference type="PANTHER" id="PTHR15615">
    <property type="match status" value="1"/>
</dbReference>
<dbReference type="InterPro" id="IPR036915">
    <property type="entry name" value="Cyclin-like_sf"/>
</dbReference>
<dbReference type="Gene3D" id="1.10.472.10">
    <property type="entry name" value="Cyclin-like"/>
    <property type="match status" value="1"/>
</dbReference>